<gene>
    <name evidence="2" type="ORF">AABB29_18660</name>
</gene>
<dbReference type="RefSeq" id="WP_341366945.1">
    <property type="nucleotide sequence ID" value="NZ_CP150951.2"/>
</dbReference>
<accession>A0ABZ2V8B6</accession>
<evidence type="ECO:0000313" key="3">
    <source>
        <dbReference type="Proteomes" id="UP001440612"/>
    </source>
</evidence>
<reference evidence="3" key="1">
    <citation type="submission" date="2024-04" db="EMBL/GenBank/DDBJ databases">
        <title>Phylogenomic analyses of a clade within the roseobacter group suggest taxonomic reassignments of species of the genera Aestuariivita, Citreicella, Loktanella, Nautella, Pelagibaca, Ruegeria, Thalassobius, Thiobacimonas and Tropicibacter, and the proposal o.</title>
        <authorList>
            <person name="Jeon C.O."/>
        </authorList>
    </citation>
    <scope>NUCLEOTIDE SEQUENCE [LARGE SCALE GENOMIC DNA]</scope>
    <source>
        <strain evidence="3">BS5-3</strain>
    </source>
</reference>
<keyword evidence="1" id="KW-0732">Signal</keyword>
<feature type="chain" id="PRO_5045820948" evidence="1">
    <location>
        <begin position="18"/>
        <end position="197"/>
    </location>
</feature>
<evidence type="ECO:0000256" key="1">
    <source>
        <dbReference type="SAM" id="SignalP"/>
    </source>
</evidence>
<keyword evidence="3" id="KW-1185">Reference proteome</keyword>
<name>A0ABZ2V8B6_9RHOB</name>
<proteinExistence type="predicted"/>
<dbReference type="Proteomes" id="UP001440612">
    <property type="component" value="Chromosome"/>
</dbReference>
<organism evidence="2 3">
    <name type="scientific">Yoonia phaeophyticola</name>
    <dbReference type="NCBI Taxonomy" id="3137369"/>
    <lineage>
        <taxon>Bacteria</taxon>
        <taxon>Pseudomonadati</taxon>
        <taxon>Pseudomonadota</taxon>
        <taxon>Alphaproteobacteria</taxon>
        <taxon>Rhodobacterales</taxon>
        <taxon>Paracoccaceae</taxon>
        <taxon>Yoonia</taxon>
    </lineage>
</organism>
<dbReference type="EMBL" id="CP150951">
    <property type="protein sequence ID" value="WZC48832.1"/>
    <property type="molecule type" value="Genomic_DNA"/>
</dbReference>
<sequence>MKLQILLLSAVAAPAIAECPAAGDLSGGIRAYTDDGGYEDYQSLRDGVVEINVVYDDGYTGRMLLAQGTYILDAVDTENGKPVADTRLTYAYPVNAQDMPIPQADARWSGRINLRDLDGVFQESQSHRWGPVTRATFGACSYDTIVGKIDYKGDGYSFQEEIQYLPELGIGLLTGYTDAAEGIDDVYTYISIEKLQN</sequence>
<protein>
    <submittedName>
        <fullName evidence="2">Uncharacterized protein</fullName>
    </submittedName>
</protein>
<feature type="signal peptide" evidence="1">
    <location>
        <begin position="1"/>
        <end position="17"/>
    </location>
</feature>
<evidence type="ECO:0000313" key="2">
    <source>
        <dbReference type="EMBL" id="WZC48832.1"/>
    </source>
</evidence>